<keyword evidence="2" id="KW-1185">Reference proteome</keyword>
<evidence type="ECO:0000313" key="1">
    <source>
        <dbReference type="EMBL" id="RNA24413.1"/>
    </source>
</evidence>
<dbReference type="Proteomes" id="UP000276133">
    <property type="component" value="Unassembled WGS sequence"/>
</dbReference>
<evidence type="ECO:0000313" key="2">
    <source>
        <dbReference type="Proteomes" id="UP000276133"/>
    </source>
</evidence>
<sequence>MVILRKYLKMIKNKTIEPKNTQSDITRVIRKLGNAELVFEAELDNMGCLLPFSLLFESKINLFEHRHKIHKALDAWKKAHPLLCAKIKIEYDPEHAKFSRQRYFVYASKRKIRSMENVR</sequence>
<proteinExistence type="predicted"/>
<gene>
    <name evidence="1" type="ORF">BpHYR1_048648</name>
</gene>
<feature type="non-terminal residue" evidence="1">
    <location>
        <position position="119"/>
    </location>
</feature>
<reference evidence="1 2" key="1">
    <citation type="journal article" date="2018" name="Sci. Rep.">
        <title>Genomic signatures of local adaptation to the degree of environmental predictability in rotifers.</title>
        <authorList>
            <person name="Franch-Gras L."/>
            <person name="Hahn C."/>
            <person name="Garcia-Roger E.M."/>
            <person name="Carmona M.J."/>
            <person name="Serra M."/>
            <person name="Gomez A."/>
        </authorList>
    </citation>
    <scope>NUCLEOTIDE SEQUENCE [LARGE SCALE GENOMIC DNA]</scope>
    <source>
        <strain evidence="1">HYR1</strain>
    </source>
</reference>
<protein>
    <submittedName>
        <fullName evidence="1">Uncharacterized protein</fullName>
    </submittedName>
</protein>
<comment type="caution">
    <text evidence="1">The sequence shown here is derived from an EMBL/GenBank/DDBJ whole genome shotgun (WGS) entry which is preliminary data.</text>
</comment>
<accession>A0A3M7RLF0</accession>
<dbReference type="OrthoDB" id="10202744at2759"/>
<dbReference type="EMBL" id="REGN01003123">
    <property type="protein sequence ID" value="RNA24413.1"/>
    <property type="molecule type" value="Genomic_DNA"/>
</dbReference>
<organism evidence="1 2">
    <name type="scientific">Brachionus plicatilis</name>
    <name type="common">Marine rotifer</name>
    <name type="synonym">Brachionus muelleri</name>
    <dbReference type="NCBI Taxonomy" id="10195"/>
    <lineage>
        <taxon>Eukaryota</taxon>
        <taxon>Metazoa</taxon>
        <taxon>Spiralia</taxon>
        <taxon>Gnathifera</taxon>
        <taxon>Rotifera</taxon>
        <taxon>Eurotatoria</taxon>
        <taxon>Monogononta</taxon>
        <taxon>Pseudotrocha</taxon>
        <taxon>Ploima</taxon>
        <taxon>Brachionidae</taxon>
        <taxon>Brachionus</taxon>
    </lineage>
</organism>
<dbReference type="AlphaFoldDB" id="A0A3M7RLF0"/>
<name>A0A3M7RLF0_BRAPC</name>